<evidence type="ECO:0000256" key="3">
    <source>
        <dbReference type="ARBA" id="ARBA00023125"/>
    </source>
</evidence>
<evidence type="ECO:0000256" key="2">
    <source>
        <dbReference type="ARBA" id="ARBA00023015"/>
    </source>
</evidence>
<dbReference type="PANTHER" id="PTHR31140">
    <property type="entry name" value="B3 DOMAIN-CONTAINING TRANSCRIPTION FACTOR ABI3"/>
    <property type="match status" value="1"/>
</dbReference>
<accession>A0A7J6V4X2</accession>
<evidence type="ECO:0000256" key="1">
    <source>
        <dbReference type="ARBA" id="ARBA00004123"/>
    </source>
</evidence>
<gene>
    <name evidence="6" type="ORF">FRX31_030695</name>
</gene>
<dbReference type="GO" id="GO:0003677">
    <property type="term" value="F:DNA binding"/>
    <property type="evidence" value="ECO:0007669"/>
    <property type="project" value="UniProtKB-KW"/>
</dbReference>
<dbReference type="InterPro" id="IPR015300">
    <property type="entry name" value="DNA-bd_pseudobarrel_sf"/>
</dbReference>
<comment type="subcellular location">
    <subcellularLocation>
        <location evidence="1">Nucleus</location>
    </subcellularLocation>
</comment>
<evidence type="ECO:0000256" key="5">
    <source>
        <dbReference type="ARBA" id="ARBA00023242"/>
    </source>
</evidence>
<keyword evidence="2" id="KW-0805">Transcription regulation</keyword>
<dbReference type="GO" id="GO:0003700">
    <property type="term" value="F:DNA-binding transcription factor activity"/>
    <property type="evidence" value="ECO:0007669"/>
    <property type="project" value="InterPro"/>
</dbReference>
<dbReference type="GO" id="GO:0005634">
    <property type="term" value="C:nucleus"/>
    <property type="evidence" value="ECO:0007669"/>
    <property type="project" value="UniProtKB-SubCell"/>
</dbReference>
<keyword evidence="4" id="KW-0804">Transcription</keyword>
<dbReference type="InterPro" id="IPR044800">
    <property type="entry name" value="LEC2-like"/>
</dbReference>
<dbReference type="Gene3D" id="2.40.330.10">
    <property type="entry name" value="DNA-binding pseudobarrel domain"/>
    <property type="match status" value="1"/>
</dbReference>
<keyword evidence="5" id="KW-0539">Nucleus</keyword>
<dbReference type="OrthoDB" id="757982at2759"/>
<evidence type="ECO:0000313" key="6">
    <source>
        <dbReference type="EMBL" id="KAF5179718.1"/>
    </source>
</evidence>
<protein>
    <submittedName>
        <fullName evidence="6">B3 domain-containing transcription factor abi3</fullName>
    </submittedName>
</protein>
<reference evidence="6 7" key="1">
    <citation type="submission" date="2020-06" db="EMBL/GenBank/DDBJ databases">
        <title>Transcriptomic and genomic resources for Thalictrum thalictroides and T. hernandezii: Facilitating candidate gene discovery in an emerging model plant lineage.</title>
        <authorList>
            <person name="Arias T."/>
            <person name="Riano-Pachon D.M."/>
            <person name="Di Stilio V.S."/>
        </authorList>
    </citation>
    <scope>NUCLEOTIDE SEQUENCE [LARGE SCALE GENOMIC DNA]</scope>
    <source>
        <strain evidence="7">cv. WT478/WT964</strain>
        <tissue evidence="6">Leaves</tissue>
    </source>
</reference>
<keyword evidence="7" id="KW-1185">Reference proteome</keyword>
<dbReference type="PANTHER" id="PTHR31140:SF73">
    <property type="entry name" value="B3 DOMAIN-CONTAINING TRANSCRIPTION FACTOR FUS3"/>
    <property type="match status" value="1"/>
</dbReference>
<proteinExistence type="predicted"/>
<feature type="non-terminal residue" evidence="6">
    <location>
        <position position="1"/>
    </location>
</feature>
<sequence length="87" mass="10080">VIEPKMLRFLLQKELRQSDVGNLGRVVLPKRASEAFLPNLASKEGILISMDDIDGLRIWNFKYRFRFISLFTMFFEMHSGIGLQSTT</sequence>
<evidence type="ECO:0000313" key="7">
    <source>
        <dbReference type="Proteomes" id="UP000554482"/>
    </source>
</evidence>
<evidence type="ECO:0000256" key="4">
    <source>
        <dbReference type="ARBA" id="ARBA00023163"/>
    </source>
</evidence>
<organism evidence="6 7">
    <name type="scientific">Thalictrum thalictroides</name>
    <name type="common">Rue-anemone</name>
    <name type="synonym">Anemone thalictroides</name>
    <dbReference type="NCBI Taxonomy" id="46969"/>
    <lineage>
        <taxon>Eukaryota</taxon>
        <taxon>Viridiplantae</taxon>
        <taxon>Streptophyta</taxon>
        <taxon>Embryophyta</taxon>
        <taxon>Tracheophyta</taxon>
        <taxon>Spermatophyta</taxon>
        <taxon>Magnoliopsida</taxon>
        <taxon>Ranunculales</taxon>
        <taxon>Ranunculaceae</taxon>
        <taxon>Thalictroideae</taxon>
        <taxon>Thalictrum</taxon>
    </lineage>
</organism>
<dbReference type="AlphaFoldDB" id="A0A7J6V4X2"/>
<dbReference type="SUPFAM" id="SSF101936">
    <property type="entry name" value="DNA-binding pseudobarrel domain"/>
    <property type="match status" value="1"/>
</dbReference>
<dbReference type="EMBL" id="JABWDY010038441">
    <property type="protein sequence ID" value="KAF5179718.1"/>
    <property type="molecule type" value="Genomic_DNA"/>
</dbReference>
<keyword evidence="3" id="KW-0238">DNA-binding</keyword>
<comment type="caution">
    <text evidence="6">The sequence shown here is derived from an EMBL/GenBank/DDBJ whole genome shotgun (WGS) entry which is preliminary data.</text>
</comment>
<name>A0A7J6V4X2_THATH</name>
<dbReference type="Proteomes" id="UP000554482">
    <property type="component" value="Unassembled WGS sequence"/>
</dbReference>